<proteinExistence type="predicted"/>
<gene>
    <name evidence="2" type="ORF">SAMN05444158_1302</name>
</gene>
<reference evidence="3" key="1">
    <citation type="submission" date="2016-10" db="EMBL/GenBank/DDBJ databases">
        <authorList>
            <person name="Varghese N."/>
            <person name="Submissions S."/>
        </authorList>
    </citation>
    <scope>NUCLEOTIDE SEQUENCE [LARGE SCALE GENOMIC DNA]</scope>
    <source>
        <strain evidence="3">GAS369</strain>
    </source>
</reference>
<dbReference type="GO" id="GO:0004519">
    <property type="term" value="F:endonuclease activity"/>
    <property type="evidence" value="ECO:0007669"/>
    <property type="project" value="UniProtKB-KW"/>
</dbReference>
<evidence type="ECO:0000313" key="3">
    <source>
        <dbReference type="Proteomes" id="UP000243904"/>
    </source>
</evidence>
<organism evidence="2 3">
    <name type="scientific">Bradyrhizobium canariense</name>
    <dbReference type="NCBI Taxonomy" id="255045"/>
    <lineage>
        <taxon>Bacteria</taxon>
        <taxon>Pseudomonadati</taxon>
        <taxon>Pseudomonadota</taxon>
        <taxon>Alphaproteobacteria</taxon>
        <taxon>Hyphomicrobiales</taxon>
        <taxon>Nitrobacteraceae</taxon>
        <taxon>Bradyrhizobium</taxon>
    </lineage>
</organism>
<keyword evidence="3" id="KW-1185">Reference proteome</keyword>
<name>A0A1H1Q967_9BRAD</name>
<dbReference type="InterPro" id="IPR052747">
    <property type="entry name" value="TA_system_RelE_toxin"/>
</dbReference>
<dbReference type="PANTHER" id="PTHR38813">
    <property type="match status" value="1"/>
</dbReference>
<keyword evidence="1" id="KW-1277">Toxin-antitoxin system</keyword>
<evidence type="ECO:0000256" key="1">
    <source>
        <dbReference type="ARBA" id="ARBA00022649"/>
    </source>
</evidence>
<dbReference type="AlphaFoldDB" id="A0A1H1Q967"/>
<dbReference type="PANTHER" id="PTHR38813:SF1">
    <property type="entry name" value="TOXIN RELE1-RELATED"/>
    <property type="match status" value="1"/>
</dbReference>
<keyword evidence="2" id="KW-0540">Nuclease</keyword>
<sequence length="97" mass="11244">MAFVIVLAPEAVEDYKRLSARVRAEIRAALETHLRHEPEKLSRSRIKRLRGLRQPQYRLRVGDVRIFYDVTDTTVQVLAIVSKQEASVWLAQFANPE</sequence>
<dbReference type="InterPro" id="IPR035093">
    <property type="entry name" value="RelE/ParE_toxin_dom_sf"/>
</dbReference>
<accession>A0A1H1Q967</accession>
<keyword evidence="2" id="KW-0378">Hydrolase</keyword>
<dbReference type="Gene3D" id="3.30.2310.20">
    <property type="entry name" value="RelE-like"/>
    <property type="match status" value="1"/>
</dbReference>
<protein>
    <submittedName>
        <fullName evidence="2">mRNA-degrading endonuclease RelE, toxin component of the RelBE toxin-antitoxin system</fullName>
    </submittedName>
</protein>
<dbReference type="Proteomes" id="UP000243904">
    <property type="component" value="Chromosome I"/>
</dbReference>
<dbReference type="EMBL" id="LT629750">
    <property type="protein sequence ID" value="SDS19439.1"/>
    <property type="molecule type" value="Genomic_DNA"/>
</dbReference>
<dbReference type="SUPFAM" id="SSF143011">
    <property type="entry name" value="RelE-like"/>
    <property type="match status" value="1"/>
</dbReference>
<evidence type="ECO:0000313" key="2">
    <source>
        <dbReference type="EMBL" id="SDS19439.1"/>
    </source>
</evidence>
<keyword evidence="2" id="KW-0255">Endonuclease</keyword>
<dbReference type="Pfam" id="PF05016">
    <property type="entry name" value="ParE_toxin"/>
    <property type="match status" value="1"/>
</dbReference>
<dbReference type="InterPro" id="IPR007712">
    <property type="entry name" value="RelE/ParE_toxin"/>
</dbReference>